<dbReference type="Proteomes" id="UP000724874">
    <property type="component" value="Unassembled WGS sequence"/>
</dbReference>
<feature type="region of interest" description="Disordered" evidence="1">
    <location>
        <begin position="38"/>
        <end position="72"/>
    </location>
</feature>
<organism evidence="2 3">
    <name type="scientific">Gymnopilus junonius</name>
    <name type="common">Spectacular rustgill mushroom</name>
    <name type="synonym">Gymnopilus spectabilis subsp. junonius</name>
    <dbReference type="NCBI Taxonomy" id="109634"/>
    <lineage>
        <taxon>Eukaryota</taxon>
        <taxon>Fungi</taxon>
        <taxon>Dikarya</taxon>
        <taxon>Basidiomycota</taxon>
        <taxon>Agaricomycotina</taxon>
        <taxon>Agaricomycetes</taxon>
        <taxon>Agaricomycetidae</taxon>
        <taxon>Agaricales</taxon>
        <taxon>Agaricineae</taxon>
        <taxon>Hymenogastraceae</taxon>
        <taxon>Gymnopilus</taxon>
    </lineage>
</organism>
<accession>A0A9P5TS84</accession>
<proteinExistence type="predicted"/>
<gene>
    <name evidence="2" type="ORF">CPB84DRAFT_293072</name>
</gene>
<keyword evidence="3" id="KW-1185">Reference proteome</keyword>
<protein>
    <submittedName>
        <fullName evidence="2">Uncharacterized protein</fullName>
    </submittedName>
</protein>
<evidence type="ECO:0000256" key="1">
    <source>
        <dbReference type="SAM" id="MobiDB-lite"/>
    </source>
</evidence>
<comment type="caution">
    <text evidence="2">The sequence shown here is derived from an EMBL/GenBank/DDBJ whole genome shotgun (WGS) entry which is preliminary data.</text>
</comment>
<evidence type="ECO:0000313" key="3">
    <source>
        <dbReference type="Proteomes" id="UP000724874"/>
    </source>
</evidence>
<name>A0A9P5TS84_GYMJU</name>
<sequence length="193" mass="21767">MLMSQILLIFSSSSSTRLVAHSLKMTQVQQLPGLNSIFSKERPHEEDIENDMDGEKETIPDLSSGDSQPSENPTVFLWRKTITGASKGVSEKTDSEYQRLVNQCVNFLISNSLIKSHEEFVCSNPPQDTPLFITAWIMNQCDDINLDGSIKAPSQIRDSYVHGQKMRASMTYLFGLFLDLVHALGREVKLQER</sequence>
<reference evidence="2" key="1">
    <citation type="submission" date="2020-11" db="EMBL/GenBank/DDBJ databases">
        <authorList>
            <consortium name="DOE Joint Genome Institute"/>
            <person name="Ahrendt S."/>
            <person name="Riley R."/>
            <person name="Andreopoulos W."/>
            <person name="LaButti K."/>
            <person name="Pangilinan J."/>
            <person name="Ruiz-duenas F.J."/>
            <person name="Barrasa J.M."/>
            <person name="Sanchez-Garcia M."/>
            <person name="Camarero S."/>
            <person name="Miyauchi S."/>
            <person name="Serrano A."/>
            <person name="Linde D."/>
            <person name="Babiker R."/>
            <person name="Drula E."/>
            <person name="Ayuso-Fernandez I."/>
            <person name="Pacheco R."/>
            <person name="Padilla G."/>
            <person name="Ferreira P."/>
            <person name="Barriuso J."/>
            <person name="Kellner H."/>
            <person name="Castanera R."/>
            <person name="Alfaro M."/>
            <person name="Ramirez L."/>
            <person name="Pisabarro A.G."/>
            <person name="Kuo A."/>
            <person name="Tritt A."/>
            <person name="Lipzen A."/>
            <person name="He G."/>
            <person name="Yan M."/>
            <person name="Ng V."/>
            <person name="Cullen D."/>
            <person name="Martin F."/>
            <person name="Rosso M.-N."/>
            <person name="Henrissat B."/>
            <person name="Hibbett D."/>
            <person name="Martinez A.T."/>
            <person name="Grigoriev I.V."/>
        </authorList>
    </citation>
    <scope>NUCLEOTIDE SEQUENCE</scope>
    <source>
        <strain evidence="2">AH 44721</strain>
    </source>
</reference>
<dbReference type="AlphaFoldDB" id="A0A9P5TS84"/>
<evidence type="ECO:0000313" key="2">
    <source>
        <dbReference type="EMBL" id="KAF8907240.1"/>
    </source>
</evidence>
<dbReference type="EMBL" id="JADNYJ010000015">
    <property type="protein sequence ID" value="KAF8907240.1"/>
    <property type="molecule type" value="Genomic_DNA"/>
</dbReference>
<dbReference type="OrthoDB" id="3163890at2759"/>